<dbReference type="EMBL" id="CAJJDP010000156">
    <property type="protein sequence ID" value="CAD8211360.1"/>
    <property type="molecule type" value="Genomic_DNA"/>
</dbReference>
<evidence type="ECO:0000313" key="2">
    <source>
        <dbReference type="Proteomes" id="UP000683925"/>
    </source>
</evidence>
<dbReference type="AlphaFoldDB" id="A0A8S1YC89"/>
<gene>
    <name evidence="1" type="ORF">POCTA_138.1.T1540029</name>
</gene>
<keyword evidence="2" id="KW-1185">Reference proteome</keyword>
<reference evidence="1" key="1">
    <citation type="submission" date="2021-01" db="EMBL/GenBank/DDBJ databases">
        <authorList>
            <consortium name="Genoscope - CEA"/>
            <person name="William W."/>
        </authorList>
    </citation>
    <scope>NUCLEOTIDE SEQUENCE</scope>
</reference>
<accession>A0A8S1YC89</accession>
<protein>
    <submittedName>
        <fullName evidence="1">Uncharacterized protein</fullName>
    </submittedName>
</protein>
<comment type="caution">
    <text evidence="1">The sequence shown here is derived from an EMBL/GenBank/DDBJ whole genome shotgun (WGS) entry which is preliminary data.</text>
</comment>
<organism evidence="1 2">
    <name type="scientific">Paramecium octaurelia</name>
    <dbReference type="NCBI Taxonomy" id="43137"/>
    <lineage>
        <taxon>Eukaryota</taxon>
        <taxon>Sar</taxon>
        <taxon>Alveolata</taxon>
        <taxon>Ciliophora</taxon>
        <taxon>Intramacronucleata</taxon>
        <taxon>Oligohymenophorea</taxon>
        <taxon>Peniculida</taxon>
        <taxon>Parameciidae</taxon>
        <taxon>Paramecium</taxon>
    </lineage>
</organism>
<dbReference type="Proteomes" id="UP000683925">
    <property type="component" value="Unassembled WGS sequence"/>
</dbReference>
<dbReference type="OrthoDB" id="317456at2759"/>
<evidence type="ECO:0000313" key="1">
    <source>
        <dbReference type="EMBL" id="CAD8211360.1"/>
    </source>
</evidence>
<name>A0A8S1YC89_PAROT</name>
<proteinExistence type="predicted"/>
<sequence>MQIEVAMKSFEGKLIQSSINMQDKCNPSQIQVLKYQHQKIINFITFYLAFTSPIYEQQKFKLNITPGSIELVQVLYNYIQTEKTILKFEYVDI</sequence>